<sequence length="540" mass="60089">MSQPKRKEETVGKEMSGDEALAFVVKELGVNKVFTTISLPEFLAERFKQYGIFLDYNISSRDALLQSYTYAMENNTAGVVIQVPGTSLLDGIGVIAQAFSDSVPLLIISTIRSYRDIGRARVGELRTNDDLSAILSPITKIRERAISIEEITVNVEKCYKEALSNRMRPAYVEIAEDLFKLKAYPLSPAEQKPEKKTPDKNTVAKVAEVLANSKLPLIIAGYGVIASESSKDLVELAEILKAPVITTIRAKGAIPSSHPLFAGEGLGLFGTDIANKLLSEADSILILGSRLTQLSTAGWSMKFKGFTMHNNIDGEDIGKIIIPHQPIVADTNLFLRELLTLLKQKNISRDIDIEKEIRINKKLPSLKPHNNLWPYDVVRLLQQFTYDRIFVDLSAVTFDSIRMPIERPIWFTSESLLEKGIGIAGIIESKTNSLGIIDISTAEKNLSLLHYKSREAKGTIVIFNDEASSYLDTTKSDMPTIGRTNYVIDIDRELESIGAITVDTYMDLKDALKNRNSERLNIINVKIDPNYESVVLFRTS</sequence>
<dbReference type="RefSeq" id="WP_110270200.1">
    <property type="nucleotide sequence ID" value="NZ_CP029289.2"/>
</dbReference>
<evidence type="ECO:0000256" key="1">
    <source>
        <dbReference type="ARBA" id="ARBA00003908"/>
    </source>
</evidence>
<reference evidence="8 9" key="1">
    <citation type="submission" date="2018-05" db="EMBL/GenBank/DDBJ databases">
        <title>Complete Genome Sequences of Extremely Thermoacidophilic, Metal-Mobilizing Type-Strain Members of the Archaeal Family Sulfolobaceae: Acidianus brierleyi DSM-1651T, Acidianus sulfidivorans DSM-18786T, Metallosphaera hakonensis DSM-7519T, and Metallosphaera prunae DSM-10039T.</title>
        <authorList>
            <person name="Counts J.A."/>
            <person name="Kelly R.M."/>
        </authorList>
    </citation>
    <scope>NUCLEOTIDE SEQUENCE [LARGE SCALE GENOMIC DNA]</scope>
    <source>
        <strain evidence="8 9">DSM 1651</strain>
    </source>
</reference>
<feature type="domain" description="Thiamine pyrophosphate enzyme central" evidence="6">
    <location>
        <begin position="203"/>
        <end position="338"/>
    </location>
</feature>
<proteinExistence type="inferred from homology"/>
<dbReference type="EMBL" id="CP029289">
    <property type="protein sequence ID" value="AWR94319.1"/>
    <property type="molecule type" value="Genomic_DNA"/>
</dbReference>
<dbReference type="GO" id="GO:0030976">
    <property type="term" value="F:thiamine pyrophosphate binding"/>
    <property type="evidence" value="ECO:0007669"/>
    <property type="project" value="InterPro"/>
</dbReference>
<dbReference type="Gene3D" id="3.40.50.1220">
    <property type="entry name" value="TPP-binding domain"/>
    <property type="match status" value="1"/>
</dbReference>
<comment type="subunit">
    <text evidence="3">Heterodimer composed of an alpha and a beta subunit.</text>
</comment>
<dbReference type="GO" id="GO:0047553">
    <property type="term" value="F:2-oxoglutarate synthase activity"/>
    <property type="evidence" value="ECO:0007669"/>
    <property type="project" value="UniProtKB-ARBA"/>
</dbReference>
<dbReference type="AlphaFoldDB" id="A0A2U9IE94"/>
<protein>
    <recommendedName>
        <fullName evidence="4">2-oxoacid oxidoreductase (ferredoxin)</fullName>
        <ecNumber evidence="4">1.2.7.11</ecNumber>
    </recommendedName>
</protein>
<dbReference type="Pfam" id="PF00205">
    <property type="entry name" value="TPP_enzyme_M"/>
    <property type="match status" value="1"/>
</dbReference>
<evidence type="ECO:0000256" key="3">
    <source>
        <dbReference type="ARBA" id="ARBA00011631"/>
    </source>
</evidence>
<evidence type="ECO:0000313" key="9">
    <source>
        <dbReference type="Proteomes" id="UP000248044"/>
    </source>
</evidence>
<dbReference type="EC" id="1.2.7.11" evidence="4"/>
<dbReference type="GO" id="GO:0005948">
    <property type="term" value="C:acetolactate synthase complex"/>
    <property type="evidence" value="ECO:0007669"/>
    <property type="project" value="TreeGrafter"/>
</dbReference>
<dbReference type="Pfam" id="PF02776">
    <property type="entry name" value="TPP_enzyme_N"/>
    <property type="match status" value="1"/>
</dbReference>
<dbReference type="Proteomes" id="UP000248044">
    <property type="component" value="Chromosome"/>
</dbReference>
<dbReference type="InterPro" id="IPR029035">
    <property type="entry name" value="DHS-like_NAD/FAD-binding_dom"/>
</dbReference>
<dbReference type="PANTHER" id="PTHR18968">
    <property type="entry name" value="THIAMINE PYROPHOSPHATE ENZYMES"/>
    <property type="match status" value="1"/>
</dbReference>
<dbReference type="InterPro" id="IPR045229">
    <property type="entry name" value="TPP_enz"/>
</dbReference>
<comment type="function">
    <text evidence="1">Catalyzes the coenzyme A-dependent oxidative decarboxylation of different 2-oxoacids such as 2-oxoglutarate, pyruvate and 2-oxobutyrate to form their CoA derivatives.</text>
</comment>
<comment type="similarity">
    <text evidence="2">Belongs to the TPP enzyme family.</text>
</comment>
<dbReference type="GO" id="GO:0009099">
    <property type="term" value="P:L-valine biosynthetic process"/>
    <property type="evidence" value="ECO:0007669"/>
    <property type="project" value="TreeGrafter"/>
</dbReference>
<dbReference type="SUPFAM" id="SSF52467">
    <property type="entry name" value="DHS-like NAD/FAD-binding domain"/>
    <property type="match status" value="1"/>
</dbReference>
<dbReference type="CDD" id="cd07035">
    <property type="entry name" value="TPP_PYR_POX_like"/>
    <property type="match status" value="1"/>
</dbReference>
<dbReference type="OrthoDB" id="6837at2157"/>
<gene>
    <name evidence="8" type="ORF">DFR85_06640</name>
</gene>
<dbReference type="GO" id="GO:0009097">
    <property type="term" value="P:isoleucine biosynthetic process"/>
    <property type="evidence" value="ECO:0007669"/>
    <property type="project" value="TreeGrafter"/>
</dbReference>
<evidence type="ECO:0000256" key="4">
    <source>
        <dbReference type="ARBA" id="ARBA00012691"/>
    </source>
</evidence>
<dbReference type="Gene3D" id="3.40.50.970">
    <property type="match status" value="1"/>
</dbReference>
<dbReference type="GO" id="GO:0019164">
    <property type="term" value="F:pyruvate synthase activity"/>
    <property type="evidence" value="ECO:0007669"/>
    <property type="project" value="UniProtKB-ARBA"/>
</dbReference>
<organism evidence="8 9">
    <name type="scientific">Acidianus brierleyi</name>
    <dbReference type="NCBI Taxonomy" id="41673"/>
    <lineage>
        <taxon>Archaea</taxon>
        <taxon>Thermoproteota</taxon>
        <taxon>Thermoprotei</taxon>
        <taxon>Sulfolobales</taxon>
        <taxon>Sulfolobaceae</taxon>
        <taxon>Acidianus</taxon>
    </lineage>
</organism>
<dbReference type="GO" id="GO:0003984">
    <property type="term" value="F:acetolactate synthase activity"/>
    <property type="evidence" value="ECO:0007669"/>
    <property type="project" value="TreeGrafter"/>
</dbReference>
<dbReference type="KEGG" id="abri:DFR85_06640"/>
<evidence type="ECO:0000313" key="8">
    <source>
        <dbReference type="EMBL" id="AWR94319.1"/>
    </source>
</evidence>
<dbReference type="GeneID" id="36831818"/>
<evidence type="ECO:0000259" key="7">
    <source>
        <dbReference type="Pfam" id="PF02776"/>
    </source>
</evidence>
<comment type="catalytic activity">
    <reaction evidence="5">
        <text>a 2-oxocarboxylate + 2 oxidized [2Fe-2S]-[ferredoxin] + CoA = an acyl-CoA + 2 reduced [2Fe-2S]-[ferredoxin] + CO2 + H(+)</text>
        <dbReference type="Rhea" id="RHEA:42316"/>
        <dbReference type="Rhea" id="RHEA-COMP:10000"/>
        <dbReference type="Rhea" id="RHEA-COMP:10001"/>
        <dbReference type="ChEBI" id="CHEBI:15378"/>
        <dbReference type="ChEBI" id="CHEBI:16526"/>
        <dbReference type="ChEBI" id="CHEBI:33737"/>
        <dbReference type="ChEBI" id="CHEBI:33738"/>
        <dbReference type="ChEBI" id="CHEBI:35179"/>
        <dbReference type="ChEBI" id="CHEBI:57287"/>
        <dbReference type="ChEBI" id="CHEBI:58342"/>
        <dbReference type="EC" id="1.2.7.11"/>
    </reaction>
</comment>
<dbReference type="PANTHER" id="PTHR18968:SF13">
    <property type="entry name" value="ACETOLACTATE SYNTHASE CATALYTIC SUBUNIT, MITOCHONDRIAL"/>
    <property type="match status" value="1"/>
</dbReference>
<dbReference type="InterPro" id="IPR029061">
    <property type="entry name" value="THDP-binding"/>
</dbReference>
<dbReference type="GO" id="GO:0018491">
    <property type="term" value="F:2-oxobutyrate synthase activity"/>
    <property type="evidence" value="ECO:0007669"/>
    <property type="project" value="UniProtKB-ARBA"/>
</dbReference>
<evidence type="ECO:0000256" key="2">
    <source>
        <dbReference type="ARBA" id="ARBA00007812"/>
    </source>
</evidence>
<dbReference type="SUPFAM" id="SSF52518">
    <property type="entry name" value="Thiamin diphosphate-binding fold (THDP-binding)"/>
    <property type="match status" value="1"/>
</dbReference>
<evidence type="ECO:0000259" key="6">
    <source>
        <dbReference type="Pfam" id="PF00205"/>
    </source>
</evidence>
<keyword evidence="9" id="KW-1185">Reference proteome</keyword>
<evidence type="ECO:0000256" key="5">
    <source>
        <dbReference type="ARBA" id="ARBA00048893"/>
    </source>
</evidence>
<feature type="domain" description="Thiamine pyrophosphate enzyme N-terminal TPP-binding" evidence="7">
    <location>
        <begin position="15"/>
        <end position="122"/>
    </location>
</feature>
<name>A0A2U9IE94_9CREN</name>
<accession>A0A2U9IE94</accession>
<dbReference type="GO" id="GO:0000287">
    <property type="term" value="F:magnesium ion binding"/>
    <property type="evidence" value="ECO:0007669"/>
    <property type="project" value="InterPro"/>
</dbReference>
<dbReference type="GO" id="GO:0050660">
    <property type="term" value="F:flavin adenine dinucleotide binding"/>
    <property type="evidence" value="ECO:0007669"/>
    <property type="project" value="TreeGrafter"/>
</dbReference>
<dbReference type="InterPro" id="IPR012000">
    <property type="entry name" value="Thiamin_PyroP_enz_cen_dom"/>
</dbReference>
<dbReference type="InterPro" id="IPR012001">
    <property type="entry name" value="Thiamin_PyroP_enz_TPP-bd_dom"/>
</dbReference>